<evidence type="ECO:0000313" key="1">
    <source>
        <dbReference type="EMBL" id="SDZ10090.1"/>
    </source>
</evidence>
<organism evidence="1 2">
    <name type="scientific">Geodermatophilus africanus</name>
    <dbReference type="NCBI Taxonomy" id="1137993"/>
    <lineage>
        <taxon>Bacteria</taxon>
        <taxon>Bacillati</taxon>
        <taxon>Actinomycetota</taxon>
        <taxon>Actinomycetes</taxon>
        <taxon>Geodermatophilales</taxon>
        <taxon>Geodermatophilaceae</taxon>
        <taxon>Geodermatophilus</taxon>
    </lineage>
</organism>
<gene>
    <name evidence="1" type="ORF">SAMN05660209_04664</name>
</gene>
<dbReference type="EMBL" id="FNOT01000021">
    <property type="protein sequence ID" value="SDZ10090.1"/>
    <property type="molecule type" value="Genomic_DNA"/>
</dbReference>
<proteinExistence type="predicted"/>
<accession>A0A1H3QA03</accession>
<dbReference type="Proteomes" id="UP000198921">
    <property type="component" value="Unassembled WGS sequence"/>
</dbReference>
<keyword evidence="2" id="KW-1185">Reference proteome</keyword>
<reference evidence="2" key="1">
    <citation type="submission" date="2016-10" db="EMBL/GenBank/DDBJ databases">
        <authorList>
            <person name="Varghese N."/>
            <person name="Submissions S."/>
        </authorList>
    </citation>
    <scope>NUCLEOTIDE SEQUENCE [LARGE SCALE GENOMIC DNA]</scope>
    <source>
        <strain evidence="2">DSM 45422</strain>
    </source>
</reference>
<sequence>MVLRGGWCARRAGRATVVATQEVTVGSTYCLVVTDPMPSAVIGMVRARFDDARVSAGPAGTVIGCSLPDQAALRALLTQVWDVGAGVLLVAVIRSSSERSRHVHDQR</sequence>
<protein>
    <submittedName>
        <fullName evidence="1">Uncharacterized protein</fullName>
    </submittedName>
</protein>
<name>A0A1H3QA03_9ACTN</name>
<dbReference type="AlphaFoldDB" id="A0A1H3QA03"/>
<evidence type="ECO:0000313" key="2">
    <source>
        <dbReference type="Proteomes" id="UP000198921"/>
    </source>
</evidence>